<name>A0AAW3JV58_9FIRM</name>
<evidence type="ECO:0000313" key="9">
    <source>
        <dbReference type="Proteomes" id="UP000050833"/>
    </source>
</evidence>
<evidence type="ECO:0000256" key="4">
    <source>
        <dbReference type="ARBA" id="ARBA00022692"/>
    </source>
</evidence>
<feature type="transmembrane region" description="Helical" evidence="7">
    <location>
        <begin position="52"/>
        <end position="74"/>
    </location>
</feature>
<feature type="transmembrane region" description="Helical" evidence="7">
    <location>
        <begin position="316"/>
        <end position="335"/>
    </location>
</feature>
<comment type="caution">
    <text evidence="8">The sequence shown here is derived from an EMBL/GenBank/DDBJ whole genome shotgun (WGS) entry which is preliminary data.</text>
</comment>
<dbReference type="GO" id="GO:0015297">
    <property type="term" value="F:antiporter activity"/>
    <property type="evidence" value="ECO:0007669"/>
    <property type="project" value="InterPro"/>
</dbReference>
<sequence>MTKDMTEGNIWKHLFSFAIPLLLGNLFQQTYNMIDTAIVGQYLGEEKLASVGASSSVQFLVLGFCMGICCGFAIPVSQHFGAKNTLKMKEAIFHAGFLSILFAAVITTACAILCPNILHILSTPENIFDDAYSYLFIIFLGIPFTILYNFLSGLLRAVGDSKTPFLFLVFSSILNIILDLTFIIVFKLGVSGAALATIMSQGVSGLLCLIYIIKKFPILCISKEHCRIKSDMTKQMIAMGVPMGLQYSITAIGSMVMQSANNGLGSTYISGFTAGMRIKQFLMCPFDAIATAASTFCSQNFGAGNLKRIKEGLKKGVTIGVSYGLISGLILIFFGRTLSLLFIKASASAVLDASGKYLACLGYFFWALGILNVCRMSVQGLGYAGRAVFSGAVEMIARIFVSILLVPVFKFNAICFADQTAWICACLYIVPTCLLCLKKIERNLNKQNTPY</sequence>
<keyword evidence="6 7" id="KW-0472">Membrane</keyword>
<reference evidence="8 9" key="1">
    <citation type="submission" date="2015-10" db="EMBL/GenBank/DDBJ databases">
        <title>Butyribacter intestini gen. nov., sp. nov., a butyric acid-producing bacterium of the family Lachnospiraceae isolated from the human faeces.</title>
        <authorList>
            <person name="Zou Y."/>
            <person name="Xue W."/>
            <person name="Luo G."/>
            <person name="Lv M."/>
        </authorList>
    </citation>
    <scope>NUCLEOTIDE SEQUENCE [LARGE SCALE GENOMIC DNA]</scope>
    <source>
        <strain evidence="8 9">TF01-11</strain>
    </source>
</reference>
<dbReference type="Pfam" id="PF01554">
    <property type="entry name" value="MatE"/>
    <property type="match status" value="2"/>
</dbReference>
<dbReference type="PIRSF" id="PIRSF006603">
    <property type="entry name" value="DinF"/>
    <property type="match status" value="1"/>
</dbReference>
<dbReference type="GO" id="GO:0042910">
    <property type="term" value="F:xenobiotic transmembrane transporter activity"/>
    <property type="evidence" value="ECO:0007669"/>
    <property type="project" value="InterPro"/>
</dbReference>
<feature type="transmembrane region" description="Helical" evidence="7">
    <location>
        <begin position="163"/>
        <end position="186"/>
    </location>
</feature>
<keyword evidence="9" id="KW-1185">Reference proteome</keyword>
<evidence type="ECO:0000256" key="7">
    <source>
        <dbReference type="SAM" id="Phobius"/>
    </source>
</evidence>
<evidence type="ECO:0000256" key="2">
    <source>
        <dbReference type="ARBA" id="ARBA00022448"/>
    </source>
</evidence>
<evidence type="ECO:0000256" key="5">
    <source>
        <dbReference type="ARBA" id="ARBA00022989"/>
    </source>
</evidence>
<keyword evidence="2" id="KW-0813">Transport</keyword>
<dbReference type="CDD" id="cd13138">
    <property type="entry name" value="MATE_yoeA_like"/>
    <property type="match status" value="1"/>
</dbReference>
<dbReference type="InterPro" id="IPR048279">
    <property type="entry name" value="MdtK-like"/>
</dbReference>
<evidence type="ECO:0000256" key="3">
    <source>
        <dbReference type="ARBA" id="ARBA00022475"/>
    </source>
</evidence>
<keyword evidence="5 7" id="KW-1133">Transmembrane helix</keyword>
<accession>A0AAW3JV58</accession>
<comment type="subcellular location">
    <subcellularLocation>
        <location evidence="1">Cell membrane</location>
        <topology evidence="1">Multi-pass membrane protein</topology>
    </subcellularLocation>
</comment>
<evidence type="ECO:0000313" key="8">
    <source>
        <dbReference type="EMBL" id="KQC86783.1"/>
    </source>
</evidence>
<feature type="transmembrane region" description="Helical" evidence="7">
    <location>
        <begin position="192"/>
        <end position="213"/>
    </location>
</feature>
<dbReference type="InterPro" id="IPR002528">
    <property type="entry name" value="MATE_fam"/>
</dbReference>
<dbReference type="AlphaFoldDB" id="A0AAW3JV58"/>
<feature type="transmembrane region" description="Helical" evidence="7">
    <location>
        <begin position="420"/>
        <end position="437"/>
    </location>
</feature>
<dbReference type="NCBIfam" id="TIGR00797">
    <property type="entry name" value="matE"/>
    <property type="match status" value="1"/>
</dbReference>
<feature type="transmembrane region" description="Helical" evidence="7">
    <location>
        <begin position="395"/>
        <end position="414"/>
    </location>
</feature>
<dbReference type="PANTHER" id="PTHR43549">
    <property type="entry name" value="MULTIDRUG RESISTANCE PROTEIN YPNP-RELATED"/>
    <property type="match status" value="1"/>
</dbReference>
<protein>
    <submittedName>
        <fullName evidence="8">MATE family efflux transporter</fullName>
    </submittedName>
</protein>
<dbReference type="Proteomes" id="UP000050833">
    <property type="component" value="Unassembled WGS sequence"/>
</dbReference>
<dbReference type="EMBL" id="LLKB01000001">
    <property type="protein sequence ID" value="KQC86783.1"/>
    <property type="molecule type" value="Genomic_DNA"/>
</dbReference>
<feature type="transmembrane region" description="Helical" evidence="7">
    <location>
        <begin position="131"/>
        <end position="151"/>
    </location>
</feature>
<keyword evidence="4 7" id="KW-0812">Transmembrane</keyword>
<evidence type="ECO:0000256" key="1">
    <source>
        <dbReference type="ARBA" id="ARBA00004651"/>
    </source>
</evidence>
<evidence type="ECO:0000256" key="6">
    <source>
        <dbReference type="ARBA" id="ARBA00023136"/>
    </source>
</evidence>
<dbReference type="PANTHER" id="PTHR43549:SF3">
    <property type="entry name" value="MULTIDRUG RESISTANCE PROTEIN YPNP-RELATED"/>
    <property type="match status" value="1"/>
</dbReference>
<feature type="transmembrane region" description="Helical" evidence="7">
    <location>
        <begin position="95"/>
        <end position="119"/>
    </location>
</feature>
<proteinExistence type="predicted"/>
<feature type="transmembrane region" description="Helical" evidence="7">
    <location>
        <begin position="355"/>
        <end position="374"/>
    </location>
</feature>
<dbReference type="RefSeq" id="WP_055942711.1">
    <property type="nucleotide sequence ID" value="NZ_LLKB01000001.1"/>
</dbReference>
<keyword evidence="3" id="KW-1003">Cell membrane</keyword>
<dbReference type="InterPro" id="IPR052031">
    <property type="entry name" value="Membrane_Transporter-Flippase"/>
</dbReference>
<organism evidence="8 9">
    <name type="scientific">Butyribacter intestini</name>
    <dbReference type="NCBI Taxonomy" id="1703332"/>
    <lineage>
        <taxon>Bacteria</taxon>
        <taxon>Bacillati</taxon>
        <taxon>Bacillota</taxon>
        <taxon>Clostridia</taxon>
        <taxon>Lachnospirales</taxon>
        <taxon>Lachnospiraceae</taxon>
        <taxon>Butyribacter</taxon>
    </lineage>
</organism>
<dbReference type="GO" id="GO:0005886">
    <property type="term" value="C:plasma membrane"/>
    <property type="evidence" value="ECO:0007669"/>
    <property type="project" value="UniProtKB-SubCell"/>
</dbReference>
<gene>
    <name evidence="8" type="ORF">APZ18_06370</name>
</gene>